<dbReference type="Proteomes" id="UP000777438">
    <property type="component" value="Unassembled WGS sequence"/>
</dbReference>
<sequence length="165" mass="17542">MNDDAAIRDAIIRAEAMGIIIFTSASNSGVNESRAFPASMDRVLGVYAADGHGNPGEMNPNPLSHRDDISTLGVAIPSPLAEDELLADGTSFSTSIATAITANILSLVEACFGESEEDEALRLRASGSDGMRLLFLKAAVPRVGYDYIYPHRVAKDRSTIDGVRD</sequence>
<evidence type="ECO:0000313" key="2">
    <source>
        <dbReference type="Proteomes" id="UP000777438"/>
    </source>
</evidence>
<dbReference type="Gene3D" id="3.40.50.200">
    <property type="entry name" value="Peptidase S8/S53 domain"/>
    <property type="match status" value="1"/>
</dbReference>
<keyword evidence="2" id="KW-1185">Reference proteome</keyword>
<comment type="caution">
    <text evidence="1">The sequence shown here is derived from an EMBL/GenBank/DDBJ whole genome shotgun (WGS) entry which is preliminary data.</text>
</comment>
<protein>
    <recommendedName>
        <fullName evidence="3">Peptidase S8/S53 domain-containing protein</fullName>
    </recommendedName>
</protein>
<reference evidence="1 2" key="1">
    <citation type="journal article" date="2021" name="Nat. Commun.">
        <title>Genetic determinants of endophytism in the Arabidopsis root mycobiome.</title>
        <authorList>
            <person name="Mesny F."/>
            <person name="Miyauchi S."/>
            <person name="Thiergart T."/>
            <person name="Pickel B."/>
            <person name="Atanasova L."/>
            <person name="Karlsson M."/>
            <person name="Huettel B."/>
            <person name="Barry K.W."/>
            <person name="Haridas S."/>
            <person name="Chen C."/>
            <person name="Bauer D."/>
            <person name="Andreopoulos W."/>
            <person name="Pangilinan J."/>
            <person name="LaButti K."/>
            <person name="Riley R."/>
            <person name="Lipzen A."/>
            <person name="Clum A."/>
            <person name="Drula E."/>
            <person name="Henrissat B."/>
            <person name="Kohler A."/>
            <person name="Grigoriev I.V."/>
            <person name="Martin F.M."/>
            <person name="Hacquard S."/>
        </authorList>
    </citation>
    <scope>NUCLEOTIDE SEQUENCE [LARGE SCALE GENOMIC DNA]</scope>
    <source>
        <strain evidence="1 2">MPI-CAGE-CH-0241</strain>
    </source>
</reference>
<name>A0A9P9AJ24_9HYPO</name>
<dbReference type="AlphaFoldDB" id="A0A9P9AJ24"/>
<dbReference type="GO" id="GO:0006508">
    <property type="term" value="P:proteolysis"/>
    <property type="evidence" value="ECO:0007669"/>
    <property type="project" value="InterPro"/>
</dbReference>
<gene>
    <name evidence="1" type="ORF">B0T10DRAFT_585265</name>
</gene>
<dbReference type="SUPFAM" id="SSF52743">
    <property type="entry name" value="Subtilisin-like"/>
    <property type="match status" value="1"/>
</dbReference>
<evidence type="ECO:0000313" key="1">
    <source>
        <dbReference type="EMBL" id="KAH6876578.1"/>
    </source>
</evidence>
<dbReference type="InterPro" id="IPR036852">
    <property type="entry name" value="Peptidase_S8/S53_dom_sf"/>
</dbReference>
<accession>A0A9P9AJ24</accession>
<proteinExistence type="predicted"/>
<dbReference type="OrthoDB" id="206201at2759"/>
<evidence type="ECO:0008006" key="3">
    <source>
        <dbReference type="Google" id="ProtNLM"/>
    </source>
</evidence>
<dbReference type="GO" id="GO:0004252">
    <property type="term" value="F:serine-type endopeptidase activity"/>
    <property type="evidence" value="ECO:0007669"/>
    <property type="project" value="InterPro"/>
</dbReference>
<dbReference type="CDD" id="cd00306">
    <property type="entry name" value="Peptidases_S8_S53"/>
    <property type="match status" value="1"/>
</dbReference>
<dbReference type="EMBL" id="JAGPYM010000034">
    <property type="protein sequence ID" value="KAH6876578.1"/>
    <property type="molecule type" value="Genomic_DNA"/>
</dbReference>
<organism evidence="1 2">
    <name type="scientific">Thelonectria olida</name>
    <dbReference type="NCBI Taxonomy" id="1576542"/>
    <lineage>
        <taxon>Eukaryota</taxon>
        <taxon>Fungi</taxon>
        <taxon>Dikarya</taxon>
        <taxon>Ascomycota</taxon>
        <taxon>Pezizomycotina</taxon>
        <taxon>Sordariomycetes</taxon>
        <taxon>Hypocreomycetidae</taxon>
        <taxon>Hypocreales</taxon>
        <taxon>Nectriaceae</taxon>
        <taxon>Thelonectria</taxon>
    </lineage>
</organism>